<protein>
    <submittedName>
        <fullName evidence="2">Uncharacterized protein</fullName>
    </submittedName>
</protein>
<reference evidence="3" key="1">
    <citation type="journal article" date="2019" name="Int. J. Syst. Evol. Microbiol.">
        <title>The Global Catalogue of Microorganisms (GCM) 10K type strain sequencing project: providing services to taxonomists for standard genome sequencing and annotation.</title>
        <authorList>
            <consortium name="The Broad Institute Genomics Platform"/>
            <consortium name="The Broad Institute Genome Sequencing Center for Infectious Disease"/>
            <person name="Wu L."/>
            <person name="Ma J."/>
        </authorList>
    </citation>
    <scope>NUCLEOTIDE SEQUENCE [LARGE SCALE GENOMIC DNA]</scope>
    <source>
        <strain evidence="3">JCM 8542</strain>
    </source>
</reference>
<comment type="caution">
    <text evidence="2">The sequence shown here is derived from an EMBL/GenBank/DDBJ whole genome shotgun (WGS) entry which is preliminary data.</text>
</comment>
<evidence type="ECO:0000256" key="1">
    <source>
        <dbReference type="SAM" id="Phobius"/>
    </source>
</evidence>
<feature type="transmembrane region" description="Helical" evidence="1">
    <location>
        <begin position="57"/>
        <end position="85"/>
    </location>
</feature>
<dbReference type="Proteomes" id="UP001500399">
    <property type="component" value="Unassembled WGS sequence"/>
</dbReference>
<keyword evidence="1" id="KW-0812">Transmembrane</keyword>
<accession>A0ABP3CQV9</accession>
<keyword evidence="1" id="KW-1133">Transmembrane helix</keyword>
<name>A0ABP3CQV9_9FIRM</name>
<keyword evidence="1" id="KW-0472">Membrane</keyword>
<proteinExistence type="predicted"/>
<dbReference type="EMBL" id="BAAACR010000012">
    <property type="protein sequence ID" value="GAA0213063.1"/>
    <property type="molecule type" value="Genomic_DNA"/>
</dbReference>
<organism evidence="2 3">
    <name type="scientific">Selenomonas dianae</name>
    <dbReference type="NCBI Taxonomy" id="135079"/>
    <lineage>
        <taxon>Bacteria</taxon>
        <taxon>Bacillati</taxon>
        <taxon>Bacillota</taxon>
        <taxon>Negativicutes</taxon>
        <taxon>Selenomonadales</taxon>
        <taxon>Selenomonadaceae</taxon>
        <taxon>Selenomonas</taxon>
    </lineage>
</organism>
<keyword evidence="3" id="KW-1185">Reference proteome</keyword>
<sequence>MKFFSPKAEENPQSTEQDLRAIRYLLEVYRTERTDEDRFLRRTIYTMQANRRLDWKVLLLVCGAGGFVGTVFCIVLAYICGVILLEVHI</sequence>
<evidence type="ECO:0000313" key="2">
    <source>
        <dbReference type="EMBL" id="GAA0213063.1"/>
    </source>
</evidence>
<gene>
    <name evidence="2" type="ORF">GCM10008919_15350</name>
</gene>
<evidence type="ECO:0000313" key="3">
    <source>
        <dbReference type="Proteomes" id="UP001500399"/>
    </source>
</evidence>